<evidence type="ECO:0000256" key="8">
    <source>
        <dbReference type="SAM" id="SignalP"/>
    </source>
</evidence>
<feature type="chain" id="PRO_5041899673" evidence="8">
    <location>
        <begin position="20"/>
        <end position="420"/>
    </location>
</feature>
<dbReference type="SUPFAM" id="SSF56954">
    <property type="entry name" value="Outer membrane efflux proteins (OEP)"/>
    <property type="match status" value="1"/>
</dbReference>
<keyword evidence="10" id="KW-1185">Reference proteome</keyword>
<dbReference type="Gene3D" id="1.20.1600.10">
    <property type="entry name" value="Outer membrane efflux proteins (OEP)"/>
    <property type="match status" value="1"/>
</dbReference>
<proteinExistence type="inferred from homology"/>
<comment type="similarity">
    <text evidence="2">Belongs to the outer membrane factor (OMF) (TC 1.B.17) family.</text>
</comment>
<dbReference type="InterPro" id="IPR051906">
    <property type="entry name" value="TolC-like"/>
</dbReference>
<dbReference type="RefSeq" id="WP_230755747.1">
    <property type="nucleotide sequence ID" value="NZ_JAINWA010000003.1"/>
</dbReference>
<comment type="caution">
    <text evidence="9">The sequence shown here is derived from an EMBL/GenBank/DDBJ whole genome shotgun (WGS) entry which is preliminary data.</text>
</comment>
<dbReference type="PANTHER" id="PTHR30026">
    <property type="entry name" value="OUTER MEMBRANE PROTEIN TOLC"/>
    <property type="match status" value="1"/>
</dbReference>
<sequence length="420" mass="44763">MKKLIFTAAIAFAGAVLFSAERTLTLEDAVASALENNASVRRSALSLQAAERKEANSWNEFLPTASVGASWTENAANSAEVVGVTASASLTLSPALFADIEQTKLDLEAGRISREKAFRDVELAVRKTFYSLLYQREYLELLSGSIETARARYEQTLEKRNAGLVPEVDALSARVELESLVPDYEAAKTSYANSLDSFKQAIGIDPADEIALEGGLDEALGIGDIDADGLDAQSASVALLENSVKAAESALKGAVMTNRLPSVSLSALMNPSRVLSSGAEWTESASLTASVSLSLDSFLPFSSRAEQIRTAADAQADLEIQLEDERLSAELELSSLLRSIAQSKSSLSARASAVELAKRNYQLTEEAYLKGAKDLLSLQSSADSLKEAEASLKQQSYALLAAVLELEYASGVPFGTLGRK</sequence>
<dbReference type="PANTHER" id="PTHR30026:SF20">
    <property type="entry name" value="OUTER MEMBRANE PROTEIN TOLC"/>
    <property type="match status" value="1"/>
</dbReference>
<evidence type="ECO:0000313" key="10">
    <source>
        <dbReference type="Proteomes" id="UP001198163"/>
    </source>
</evidence>
<gene>
    <name evidence="9" type="ORF">K7J14_09950</name>
</gene>
<evidence type="ECO:0000256" key="6">
    <source>
        <dbReference type="ARBA" id="ARBA00023136"/>
    </source>
</evidence>
<keyword evidence="3" id="KW-0813">Transport</keyword>
<evidence type="ECO:0000256" key="5">
    <source>
        <dbReference type="ARBA" id="ARBA00022692"/>
    </source>
</evidence>
<name>A0AAE3EIR5_9SPIR</name>
<evidence type="ECO:0000256" key="7">
    <source>
        <dbReference type="ARBA" id="ARBA00023237"/>
    </source>
</evidence>
<dbReference type="Proteomes" id="UP001198163">
    <property type="component" value="Unassembled WGS sequence"/>
</dbReference>
<dbReference type="GO" id="GO:0009279">
    <property type="term" value="C:cell outer membrane"/>
    <property type="evidence" value="ECO:0007669"/>
    <property type="project" value="UniProtKB-SubCell"/>
</dbReference>
<evidence type="ECO:0000313" key="9">
    <source>
        <dbReference type="EMBL" id="MCD1655020.1"/>
    </source>
</evidence>
<dbReference type="GO" id="GO:0015288">
    <property type="term" value="F:porin activity"/>
    <property type="evidence" value="ECO:0007669"/>
    <property type="project" value="TreeGrafter"/>
</dbReference>
<keyword evidence="7" id="KW-0998">Cell outer membrane</keyword>
<reference evidence="9" key="1">
    <citation type="submission" date="2021-08" db="EMBL/GenBank/DDBJ databases">
        <title>Comparative analyses of Brucepasteria parasyntrophica and Teretinema zuelzerae.</title>
        <authorList>
            <person name="Song Y."/>
            <person name="Brune A."/>
        </authorList>
    </citation>
    <scope>NUCLEOTIDE SEQUENCE</scope>
    <source>
        <strain evidence="9">DSM 1903</strain>
    </source>
</reference>
<accession>A0AAE3EIR5</accession>
<organism evidence="9 10">
    <name type="scientific">Teretinema zuelzerae</name>
    <dbReference type="NCBI Taxonomy" id="156"/>
    <lineage>
        <taxon>Bacteria</taxon>
        <taxon>Pseudomonadati</taxon>
        <taxon>Spirochaetota</taxon>
        <taxon>Spirochaetia</taxon>
        <taxon>Spirochaetales</taxon>
        <taxon>Treponemataceae</taxon>
        <taxon>Teretinema</taxon>
    </lineage>
</organism>
<evidence type="ECO:0000256" key="4">
    <source>
        <dbReference type="ARBA" id="ARBA00022452"/>
    </source>
</evidence>
<feature type="signal peptide" evidence="8">
    <location>
        <begin position="1"/>
        <end position="19"/>
    </location>
</feature>
<keyword evidence="6" id="KW-0472">Membrane</keyword>
<keyword evidence="5" id="KW-0812">Transmembrane</keyword>
<dbReference type="InterPro" id="IPR003423">
    <property type="entry name" value="OMP_efflux"/>
</dbReference>
<evidence type="ECO:0000256" key="2">
    <source>
        <dbReference type="ARBA" id="ARBA00007613"/>
    </source>
</evidence>
<evidence type="ECO:0000256" key="3">
    <source>
        <dbReference type="ARBA" id="ARBA00022448"/>
    </source>
</evidence>
<keyword evidence="4" id="KW-1134">Transmembrane beta strand</keyword>
<dbReference type="EMBL" id="JAINWA010000003">
    <property type="protein sequence ID" value="MCD1655020.1"/>
    <property type="molecule type" value="Genomic_DNA"/>
</dbReference>
<dbReference type="GO" id="GO:1990281">
    <property type="term" value="C:efflux pump complex"/>
    <property type="evidence" value="ECO:0007669"/>
    <property type="project" value="TreeGrafter"/>
</dbReference>
<comment type="subcellular location">
    <subcellularLocation>
        <location evidence="1">Cell outer membrane</location>
    </subcellularLocation>
</comment>
<keyword evidence="8" id="KW-0732">Signal</keyword>
<dbReference type="Pfam" id="PF02321">
    <property type="entry name" value="OEP"/>
    <property type="match status" value="1"/>
</dbReference>
<dbReference type="GO" id="GO:0015562">
    <property type="term" value="F:efflux transmembrane transporter activity"/>
    <property type="evidence" value="ECO:0007669"/>
    <property type="project" value="InterPro"/>
</dbReference>
<evidence type="ECO:0000256" key="1">
    <source>
        <dbReference type="ARBA" id="ARBA00004442"/>
    </source>
</evidence>
<dbReference type="AlphaFoldDB" id="A0AAE3EIR5"/>
<protein>
    <submittedName>
        <fullName evidence="9">TolC family protein</fullName>
    </submittedName>
</protein>